<keyword evidence="1" id="KW-0175">Coiled coil</keyword>
<evidence type="ECO:0000313" key="3">
    <source>
        <dbReference type="EMBL" id="KAF5677371.1"/>
    </source>
</evidence>
<organism evidence="3 4">
    <name type="scientific">Fusarium heterosporum</name>
    <dbReference type="NCBI Taxonomy" id="42747"/>
    <lineage>
        <taxon>Eukaryota</taxon>
        <taxon>Fungi</taxon>
        <taxon>Dikarya</taxon>
        <taxon>Ascomycota</taxon>
        <taxon>Pezizomycotina</taxon>
        <taxon>Sordariomycetes</taxon>
        <taxon>Hypocreomycetidae</taxon>
        <taxon>Hypocreales</taxon>
        <taxon>Nectriaceae</taxon>
        <taxon>Fusarium</taxon>
        <taxon>Fusarium heterosporum species complex</taxon>
    </lineage>
</organism>
<accession>A0A8H5WZ32</accession>
<keyword evidence="4" id="KW-1185">Reference proteome</keyword>
<feature type="coiled-coil region" evidence="1">
    <location>
        <begin position="32"/>
        <end position="74"/>
    </location>
</feature>
<name>A0A8H5WZ32_FUSHE</name>
<dbReference type="Proteomes" id="UP000567885">
    <property type="component" value="Unassembled WGS sequence"/>
</dbReference>
<evidence type="ECO:0000256" key="1">
    <source>
        <dbReference type="SAM" id="Coils"/>
    </source>
</evidence>
<evidence type="ECO:0000313" key="4">
    <source>
        <dbReference type="Proteomes" id="UP000567885"/>
    </source>
</evidence>
<dbReference type="AlphaFoldDB" id="A0A8H5WZ32"/>
<evidence type="ECO:0000256" key="2">
    <source>
        <dbReference type="SAM" id="MobiDB-lite"/>
    </source>
</evidence>
<sequence>MAEQQLQSEGTIPPSGNSLSHEQILPSIELLVADIRANIKTVEDLAKEWEQMKREHLTQNGQSLQEKVDQMKEMGERISDRMELLEVQVTMAEAIRGMSIGSKEKDH</sequence>
<protein>
    <submittedName>
        <fullName evidence="3">Uncharacterized protein</fullName>
    </submittedName>
</protein>
<comment type="caution">
    <text evidence="3">The sequence shown here is derived from an EMBL/GenBank/DDBJ whole genome shotgun (WGS) entry which is preliminary data.</text>
</comment>
<feature type="region of interest" description="Disordered" evidence="2">
    <location>
        <begin position="1"/>
        <end position="20"/>
    </location>
</feature>
<proteinExistence type="predicted"/>
<gene>
    <name evidence="3" type="ORF">FHETE_1884</name>
</gene>
<reference evidence="3 4" key="1">
    <citation type="submission" date="2020-05" db="EMBL/GenBank/DDBJ databases">
        <title>Identification and distribution of gene clusters putatively required for synthesis of sphingolipid metabolism inhibitors in phylogenetically diverse species of the filamentous fungus Fusarium.</title>
        <authorList>
            <person name="Kim H.-S."/>
            <person name="Busman M."/>
            <person name="Brown D.W."/>
            <person name="Divon H."/>
            <person name="Uhlig S."/>
            <person name="Proctor R.H."/>
        </authorList>
    </citation>
    <scope>NUCLEOTIDE SEQUENCE [LARGE SCALE GENOMIC DNA]</scope>
    <source>
        <strain evidence="3 4">NRRL 20693</strain>
    </source>
</reference>
<dbReference type="EMBL" id="JAAGWQ010000026">
    <property type="protein sequence ID" value="KAF5677371.1"/>
    <property type="molecule type" value="Genomic_DNA"/>
</dbReference>